<dbReference type="CDD" id="cd16443">
    <property type="entry name" value="LplA"/>
    <property type="match status" value="1"/>
</dbReference>
<dbReference type="InterPro" id="IPR004562">
    <property type="entry name" value="LipoylTrfase_LipoateP_Ligase"/>
</dbReference>
<proteinExistence type="predicted"/>
<gene>
    <name evidence="3" type="ORF">X927_05410</name>
</gene>
<comment type="pathway">
    <text evidence="1">Protein modification; protein lipoylation via exogenous pathway; protein N(6)-(lipoyl)lysine from lipoate: step 2/2.</text>
</comment>
<dbReference type="Pfam" id="PF21948">
    <property type="entry name" value="LplA-B_cat"/>
    <property type="match status" value="1"/>
</dbReference>
<evidence type="ECO:0000256" key="1">
    <source>
        <dbReference type="ARBA" id="ARBA00005085"/>
    </source>
</evidence>
<feature type="domain" description="BPL/LPL catalytic" evidence="2">
    <location>
        <begin position="38"/>
        <end position="213"/>
    </location>
</feature>
<organism evidence="3 4">
    <name type="scientific">Petrotoga mexicana DSM 14811</name>
    <dbReference type="NCBI Taxonomy" id="1122954"/>
    <lineage>
        <taxon>Bacteria</taxon>
        <taxon>Thermotogati</taxon>
        <taxon>Thermotogota</taxon>
        <taxon>Thermotogae</taxon>
        <taxon>Petrotogales</taxon>
        <taxon>Petrotogaceae</taxon>
        <taxon>Petrotoga</taxon>
    </lineage>
</organism>
<protein>
    <recommendedName>
        <fullName evidence="2">BPL/LPL catalytic domain-containing protein</fullName>
    </recommendedName>
</protein>
<dbReference type="Gene3D" id="3.30.930.10">
    <property type="entry name" value="Bira Bifunctional Protein, Domain 2"/>
    <property type="match status" value="1"/>
</dbReference>
<dbReference type="InterPro" id="IPR004143">
    <property type="entry name" value="BPL_LPL_catalytic"/>
</dbReference>
<sequence length="230" mass="26595">MKLIRDMSRKFKFSLLENNCTNPYQNFQIEENILKEPLNSDGILMLWQNTPCVVIGRFQEEALEINIDYLNGKNIPIIRRLTAGGTVYHDLGNLNVTFCKRKEDVLFSNYFLDEAKGIIGIVAKILKSFIAQDITVDERNSIYIEGKKISGSAATITNEKFFLHFSLLVNSDLEELNRIIKWKEEYPKESPNYIKSIRSPVANLIDFRKDLDMEKVKVLIKSAFKNHNLL</sequence>
<dbReference type="GO" id="GO:0017118">
    <property type="term" value="F:lipoyltransferase activity"/>
    <property type="evidence" value="ECO:0007669"/>
    <property type="project" value="TreeGrafter"/>
</dbReference>
<dbReference type="RefSeq" id="WP_103077043.1">
    <property type="nucleotide sequence ID" value="NZ_AZRN01000021.1"/>
</dbReference>
<dbReference type="PROSITE" id="PS51733">
    <property type="entry name" value="BPL_LPL_CATALYTIC"/>
    <property type="match status" value="1"/>
</dbReference>
<dbReference type="AlphaFoldDB" id="A0A2K1P9L6"/>
<evidence type="ECO:0000313" key="3">
    <source>
        <dbReference type="EMBL" id="PNR99478.1"/>
    </source>
</evidence>
<dbReference type="UniPathway" id="UPA00537">
    <property type="reaction ID" value="UER00595"/>
</dbReference>
<evidence type="ECO:0000259" key="2">
    <source>
        <dbReference type="PROSITE" id="PS51733"/>
    </source>
</evidence>
<reference evidence="3 4" key="1">
    <citation type="submission" date="2013-12" db="EMBL/GenBank/DDBJ databases">
        <title>Comparative genomics of Petrotoga isolates.</title>
        <authorList>
            <person name="Nesbo C.L."/>
            <person name="Charchuk R."/>
            <person name="Chow K."/>
        </authorList>
    </citation>
    <scope>NUCLEOTIDE SEQUENCE [LARGE SCALE GENOMIC DNA]</scope>
    <source>
        <strain evidence="3 4">DSM 14811</strain>
    </source>
</reference>
<comment type="caution">
    <text evidence="3">The sequence shown here is derived from an EMBL/GenBank/DDBJ whole genome shotgun (WGS) entry which is preliminary data.</text>
</comment>
<name>A0A2K1P9L6_9BACT</name>
<dbReference type="GO" id="GO:0009249">
    <property type="term" value="P:protein lipoylation"/>
    <property type="evidence" value="ECO:0007669"/>
    <property type="project" value="InterPro"/>
</dbReference>
<dbReference type="Proteomes" id="UP000236604">
    <property type="component" value="Unassembled WGS sequence"/>
</dbReference>
<dbReference type="InterPro" id="IPR045864">
    <property type="entry name" value="aa-tRNA-synth_II/BPL/LPL"/>
</dbReference>
<dbReference type="PANTHER" id="PTHR12561">
    <property type="entry name" value="LIPOATE-PROTEIN LIGASE"/>
    <property type="match status" value="1"/>
</dbReference>
<dbReference type="EMBL" id="AZRN01000021">
    <property type="protein sequence ID" value="PNR99478.1"/>
    <property type="molecule type" value="Genomic_DNA"/>
</dbReference>
<dbReference type="PANTHER" id="PTHR12561:SF3">
    <property type="entry name" value="LIPOYLTRANSFERASE 1, MITOCHONDRIAL"/>
    <property type="match status" value="1"/>
</dbReference>
<dbReference type="GO" id="GO:0005737">
    <property type="term" value="C:cytoplasm"/>
    <property type="evidence" value="ECO:0007669"/>
    <property type="project" value="TreeGrafter"/>
</dbReference>
<keyword evidence="4" id="KW-1185">Reference proteome</keyword>
<dbReference type="SUPFAM" id="SSF55681">
    <property type="entry name" value="Class II aaRS and biotin synthetases"/>
    <property type="match status" value="1"/>
</dbReference>
<evidence type="ECO:0000313" key="4">
    <source>
        <dbReference type="Proteomes" id="UP000236604"/>
    </source>
</evidence>
<accession>A0A2K1P9L6</accession>